<dbReference type="Proteomes" id="UP000826661">
    <property type="component" value="Chromosome VI"/>
</dbReference>
<reference evidence="1 2" key="1">
    <citation type="journal article" date="2021" name="BMC Genomics">
        <title>Telomere-to-telomere genome assembly of asparaginase-producing Trichoderma simmonsii.</title>
        <authorList>
            <person name="Chung D."/>
            <person name="Kwon Y.M."/>
            <person name="Yang Y."/>
        </authorList>
    </citation>
    <scope>NUCLEOTIDE SEQUENCE [LARGE SCALE GENOMIC DNA]</scope>
    <source>
        <strain evidence="1 2">GH-Sj1</strain>
    </source>
</reference>
<name>A0A8G0LPL9_9HYPO</name>
<evidence type="ECO:0000313" key="2">
    <source>
        <dbReference type="Proteomes" id="UP000826661"/>
    </source>
</evidence>
<accession>A0A8G0LPL9</accession>
<gene>
    <name evidence="1" type="ORF">H0G86_010500</name>
</gene>
<dbReference type="AlphaFoldDB" id="A0A8G0LPL9"/>
<organism evidence="1 2">
    <name type="scientific">Trichoderma simmonsii</name>
    <dbReference type="NCBI Taxonomy" id="1491479"/>
    <lineage>
        <taxon>Eukaryota</taxon>
        <taxon>Fungi</taxon>
        <taxon>Dikarya</taxon>
        <taxon>Ascomycota</taxon>
        <taxon>Pezizomycotina</taxon>
        <taxon>Sordariomycetes</taxon>
        <taxon>Hypocreomycetidae</taxon>
        <taxon>Hypocreales</taxon>
        <taxon>Hypocreaceae</taxon>
        <taxon>Trichoderma</taxon>
    </lineage>
</organism>
<evidence type="ECO:0000313" key="1">
    <source>
        <dbReference type="EMBL" id="QYT03551.1"/>
    </source>
</evidence>
<proteinExistence type="predicted"/>
<dbReference type="EMBL" id="CP075869">
    <property type="protein sequence ID" value="QYT03551.1"/>
    <property type="molecule type" value="Genomic_DNA"/>
</dbReference>
<protein>
    <submittedName>
        <fullName evidence="1">Uncharacterized protein</fullName>
    </submittedName>
</protein>
<sequence length="113" mass="12358">MHPSKGRPLARASLPLRVPSLALFPLFFEQLHITIGLDGIQGTERLKRTSCGIKAETPVLHAADPMSILDTEDSYATAHCYNLVLVALLNEGSSFINRLNMQLDRALSEPTSS</sequence>
<keyword evidence="2" id="KW-1185">Reference proteome</keyword>